<dbReference type="RefSeq" id="WP_091639063.1">
    <property type="nucleotide sequence ID" value="NZ_FOEG01000001.1"/>
</dbReference>
<dbReference type="PANTHER" id="PTHR34703">
    <property type="entry name" value="ANTIPORTER SUBUNIT MNHG2-RELATED"/>
    <property type="match status" value="1"/>
</dbReference>
<dbReference type="GO" id="GO:0015385">
    <property type="term" value="F:sodium:proton antiporter activity"/>
    <property type="evidence" value="ECO:0007669"/>
    <property type="project" value="TreeGrafter"/>
</dbReference>
<keyword evidence="3" id="KW-1185">Reference proteome</keyword>
<dbReference type="OrthoDB" id="9813804at2"/>
<gene>
    <name evidence="2" type="ORF">SAMN04488052_101146</name>
</gene>
<evidence type="ECO:0000256" key="1">
    <source>
        <dbReference type="SAM" id="Phobius"/>
    </source>
</evidence>
<dbReference type="PANTHER" id="PTHR34703:SF1">
    <property type="entry name" value="ANTIPORTER SUBUNIT MNHG2-RELATED"/>
    <property type="match status" value="1"/>
</dbReference>
<feature type="transmembrane region" description="Helical" evidence="1">
    <location>
        <begin position="6"/>
        <end position="28"/>
    </location>
</feature>
<dbReference type="STRING" id="406100.SAMN04488052_101146"/>
<dbReference type="Proteomes" id="UP000199657">
    <property type="component" value="Unassembled WGS sequence"/>
</dbReference>
<sequence length="98" mass="10408">MVEWIAGTLIATGLLFFVAGTVGLLRFPDLYTRLHALTKADNTGLGLIAAGIAVLAGAWQPVLLIALIWFLAVTAASIACHLVARHGLRHDHEEDIGP</sequence>
<accession>A0A1H8PT25</accession>
<dbReference type="Pfam" id="PF03334">
    <property type="entry name" value="PhaG_MnhG_YufB"/>
    <property type="match status" value="1"/>
</dbReference>
<keyword evidence="1" id="KW-0472">Membrane</keyword>
<organism evidence="2 3">
    <name type="scientific">Aquisalimonas asiatica</name>
    <dbReference type="NCBI Taxonomy" id="406100"/>
    <lineage>
        <taxon>Bacteria</taxon>
        <taxon>Pseudomonadati</taxon>
        <taxon>Pseudomonadota</taxon>
        <taxon>Gammaproteobacteria</taxon>
        <taxon>Chromatiales</taxon>
        <taxon>Ectothiorhodospiraceae</taxon>
        <taxon>Aquisalimonas</taxon>
    </lineage>
</organism>
<reference evidence="2 3" key="1">
    <citation type="submission" date="2016-10" db="EMBL/GenBank/DDBJ databases">
        <authorList>
            <person name="de Groot N.N."/>
        </authorList>
    </citation>
    <scope>NUCLEOTIDE SEQUENCE [LARGE SCALE GENOMIC DNA]</scope>
    <source>
        <strain evidence="2 3">CGMCC 1.6291</strain>
    </source>
</reference>
<evidence type="ECO:0000313" key="3">
    <source>
        <dbReference type="Proteomes" id="UP000199657"/>
    </source>
</evidence>
<protein>
    <submittedName>
        <fullName evidence="2">Multisubunit sodium/proton antiporter, MrpG subunit</fullName>
    </submittedName>
</protein>
<dbReference type="AlphaFoldDB" id="A0A1H8PT25"/>
<name>A0A1H8PT25_9GAMM</name>
<evidence type="ECO:0000313" key="2">
    <source>
        <dbReference type="EMBL" id="SEO45182.1"/>
    </source>
</evidence>
<proteinExistence type="predicted"/>
<dbReference type="EMBL" id="FOEG01000001">
    <property type="protein sequence ID" value="SEO45182.1"/>
    <property type="molecule type" value="Genomic_DNA"/>
</dbReference>
<feature type="transmembrane region" description="Helical" evidence="1">
    <location>
        <begin position="40"/>
        <end position="59"/>
    </location>
</feature>
<keyword evidence="1" id="KW-0812">Transmembrane</keyword>
<keyword evidence="1" id="KW-1133">Transmembrane helix</keyword>
<dbReference type="InterPro" id="IPR005133">
    <property type="entry name" value="PhaG_MnhG_YufB"/>
</dbReference>